<dbReference type="EMBL" id="FOZG01000003">
    <property type="protein sequence ID" value="SFS10488.1"/>
    <property type="molecule type" value="Genomic_DNA"/>
</dbReference>
<gene>
    <name evidence="2" type="ORF">SAMN05192580_3424</name>
</gene>
<dbReference type="AlphaFoldDB" id="A0A1I6M4D3"/>
<proteinExistence type="predicted"/>
<evidence type="ECO:0000313" key="2">
    <source>
        <dbReference type="EMBL" id="SFS10488.1"/>
    </source>
</evidence>
<dbReference type="InterPro" id="IPR011008">
    <property type="entry name" value="Dimeric_a/b-barrel"/>
</dbReference>
<dbReference type="STRING" id="1166337.SAMN05192580_3424"/>
<dbReference type="InterPro" id="IPR012577">
    <property type="entry name" value="NIPSNAP"/>
</dbReference>
<sequence length="107" mass="12454">MLYMKSEITVVPGHLPALLDLLNDRVFPIMESGSWRLIGCFVQRTGRLNTITDIWEMDGYAEFPLTYDKFRAHPDYPEIRVLLDTYIETETLVFMDARGGRLARQEI</sequence>
<organism evidence="2 3">
    <name type="scientific">Sphingomonas jatrophae</name>
    <dbReference type="NCBI Taxonomy" id="1166337"/>
    <lineage>
        <taxon>Bacteria</taxon>
        <taxon>Pseudomonadati</taxon>
        <taxon>Pseudomonadota</taxon>
        <taxon>Alphaproteobacteria</taxon>
        <taxon>Sphingomonadales</taxon>
        <taxon>Sphingomonadaceae</taxon>
        <taxon>Sphingomonas</taxon>
    </lineage>
</organism>
<keyword evidence="3" id="KW-1185">Reference proteome</keyword>
<dbReference type="RefSeq" id="WP_093316327.1">
    <property type="nucleotide sequence ID" value="NZ_FOZG01000003.1"/>
</dbReference>
<accession>A0A1I6M4D3</accession>
<dbReference type="SUPFAM" id="SSF54909">
    <property type="entry name" value="Dimeric alpha+beta barrel"/>
    <property type="match status" value="1"/>
</dbReference>
<feature type="domain" description="NIPSNAP" evidence="1">
    <location>
        <begin position="9"/>
        <end position="78"/>
    </location>
</feature>
<protein>
    <submittedName>
        <fullName evidence="2">NIPSNAP protein</fullName>
    </submittedName>
</protein>
<evidence type="ECO:0000313" key="3">
    <source>
        <dbReference type="Proteomes" id="UP000198824"/>
    </source>
</evidence>
<dbReference type="Pfam" id="PF07978">
    <property type="entry name" value="NIPSNAP"/>
    <property type="match status" value="1"/>
</dbReference>
<evidence type="ECO:0000259" key="1">
    <source>
        <dbReference type="Pfam" id="PF07978"/>
    </source>
</evidence>
<dbReference type="Proteomes" id="UP000198824">
    <property type="component" value="Unassembled WGS sequence"/>
</dbReference>
<name>A0A1I6M4D3_9SPHN</name>
<dbReference type="Gene3D" id="3.30.70.100">
    <property type="match status" value="1"/>
</dbReference>
<reference evidence="2 3" key="1">
    <citation type="submission" date="2016-10" db="EMBL/GenBank/DDBJ databases">
        <authorList>
            <person name="de Groot N.N."/>
        </authorList>
    </citation>
    <scope>NUCLEOTIDE SEQUENCE [LARGE SCALE GENOMIC DNA]</scope>
    <source>
        <strain evidence="2 3">S5-249</strain>
    </source>
</reference>
<dbReference type="OrthoDB" id="7595677at2"/>